<evidence type="ECO:0000313" key="3">
    <source>
        <dbReference type="Proteomes" id="UP001589575"/>
    </source>
</evidence>
<evidence type="ECO:0000313" key="2">
    <source>
        <dbReference type="EMBL" id="MFB9070704.1"/>
    </source>
</evidence>
<dbReference type="EMBL" id="JBHMFI010000001">
    <property type="protein sequence ID" value="MFB9070704.1"/>
    <property type="molecule type" value="Genomic_DNA"/>
</dbReference>
<name>A0ABV5FVL5_9MICC</name>
<accession>A0ABV5FVL5</accession>
<evidence type="ECO:0000256" key="1">
    <source>
        <dbReference type="SAM" id="MobiDB-lite"/>
    </source>
</evidence>
<feature type="region of interest" description="Disordered" evidence="1">
    <location>
        <begin position="1"/>
        <end position="138"/>
    </location>
</feature>
<feature type="compositionally biased region" description="Basic residues" evidence="1">
    <location>
        <begin position="55"/>
        <end position="65"/>
    </location>
</feature>
<comment type="caution">
    <text evidence="2">The sequence shown here is derived from an EMBL/GenBank/DDBJ whole genome shotgun (WGS) entry which is preliminary data.</text>
</comment>
<feature type="compositionally biased region" description="Basic and acidic residues" evidence="1">
    <location>
        <begin position="86"/>
        <end position="101"/>
    </location>
</feature>
<gene>
    <name evidence="2" type="ORF">ACFFX0_05655</name>
</gene>
<organism evidence="2 3">
    <name type="scientific">Citricoccus parietis</name>
    <dbReference type="NCBI Taxonomy" id="592307"/>
    <lineage>
        <taxon>Bacteria</taxon>
        <taxon>Bacillati</taxon>
        <taxon>Actinomycetota</taxon>
        <taxon>Actinomycetes</taxon>
        <taxon>Micrococcales</taxon>
        <taxon>Micrococcaceae</taxon>
        <taxon>Citricoccus</taxon>
    </lineage>
</organism>
<feature type="compositionally biased region" description="Gly residues" evidence="1">
    <location>
        <begin position="129"/>
        <end position="138"/>
    </location>
</feature>
<protein>
    <submittedName>
        <fullName evidence="2">Uncharacterized protein</fullName>
    </submittedName>
</protein>
<proteinExistence type="predicted"/>
<sequence>MGHDLPPFPLLPLGEPPHQDPEVHRPGRAGHAVVLPGCRGRSGGRLGGGRDRVRAGRALRPHRGHPRQDPGRGPRGPRGGPGGVRPGDHPARNRGDHRPRDLLPGVRRRRRDRPHRCGDLVRPARRDGPAGGGGGLQR</sequence>
<keyword evidence="3" id="KW-1185">Reference proteome</keyword>
<feature type="compositionally biased region" description="Gly residues" evidence="1">
    <location>
        <begin position="73"/>
        <end position="85"/>
    </location>
</feature>
<feature type="compositionally biased region" description="Pro residues" evidence="1">
    <location>
        <begin position="1"/>
        <end position="10"/>
    </location>
</feature>
<dbReference type="Proteomes" id="UP001589575">
    <property type="component" value="Unassembled WGS sequence"/>
</dbReference>
<reference evidence="2 3" key="1">
    <citation type="submission" date="2024-09" db="EMBL/GenBank/DDBJ databases">
        <authorList>
            <person name="Sun Q."/>
            <person name="Mori K."/>
        </authorList>
    </citation>
    <scope>NUCLEOTIDE SEQUENCE [LARGE SCALE GENOMIC DNA]</scope>
    <source>
        <strain evidence="2 3">CCM 7609</strain>
    </source>
</reference>
<feature type="compositionally biased region" description="Basic and acidic residues" evidence="1">
    <location>
        <begin position="115"/>
        <end position="128"/>
    </location>
</feature>